<keyword evidence="3" id="KW-1185">Reference proteome</keyword>
<dbReference type="AlphaFoldDB" id="A0A835H8J4"/>
<sequence length="432" mass="50102">MELYFSQDIVLDILVRIPAKDLMRLKTVCKLWYSIITDSNFVNAHFHHSRTHSQGDILLKAARHICYGLDEYVIIKKQDKNLLSIDKFDLDIPILEGRGVSVLAGCNGLLLLLGSFQHVYVCNLVTRRCTSLPPPTHPIKRIVTFALNCHWSFFYDDSIERYKVLGIFNEYVMTLILGDTKWIKTTIPIPGNIYGYRQLTPPVLAEKELHWLAYLSVPGGEDEYGDDEQYETVNYSCSLNVENMEFRASRVPTIRAKNYNMFLSSEIEGSVCFTTFFQDNLEIWALTDRINYIWTRRISIDLQPLSNLRKFWLDTCTVCLKESDNNVNSDFGLKIFIHRGEKLSCYDLKSEELRQVAKISKTLRLCRPFQFHFNSLLSCLPSKAKGKRKRETSAEDDRSNIVLPLTAVGEYNRPIANDYIELRNRKIPRRCH</sequence>
<evidence type="ECO:0000313" key="3">
    <source>
        <dbReference type="Proteomes" id="UP000631114"/>
    </source>
</evidence>
<dbReference type="PANTHER" id="PTHR31672:SF13">
    <property type="entry name" value="F-BOX PROTEIN CPR30-LIKE"/>
    <property type="match status" value="1"/>
</dbReference>
<dbReference type="PANTHER" id="PTHR31672">
    <property type="entry name" value="BNACNNG10540D PROTEIN"/>
    <property type="match status" value="1"/>
</dbReference>
<dbReference type="InterPro" id="IPR050796">
    <property type="entry name" value="SCF_F-box_component"/>
</dbReference>
<name>A0A835H8J4_9MAGN</name>
<comment type="caution">
    <text evidence="2">The sequence shown here is derived from an EMBL/GenBank/DDBJ whole genome shotgun (WGS) entry which is preliminary data.</text>
</comment>
<dbReference type="InterPro" id="IPR036047">
    <property type="entry name" value="F-box-like_dom_sf"/>
</dbReference>
<dbReference type="Proteomes" id="UP000631114">
    <property type="component" value="Unassembled WGS sequence"/>
</dbReference>
<dbReference type="Gene3D" id="1.20.1280.50">
    <property type="match status" value="1"/>
</dbReference>
<dbReference type="InterPro" id="IPR001810">
    <property type="entry name" value="F-box_dom"/>
</dbReference>
<dbReference type="SUPFAM" id="SSF81383">
    <property type="entry name" value="F-box domain"/>
    <property type="match status" value="1"/>
</dbReference>
<evidence type="ECO:0000313" key="2">
    <source>
        <dbReference type="EMBL" id="KAF9595655.1"/>
    </source>
</evidence>
<feature type="domain" description="F-box" evidence="1">
    <location>
        <begin position="5"/>
        <end position="45"/>
    </location>
</feature>
<dbReference type="Pfam" id="PF00646">
    <property type="entry name" value="F-box"/>
    <property type="match status" value="1"/>
</dbReference>
<gene>
    <name evidence="2" type="ORF">IFM89_001556</name>
</gene>
<dbReference type="EMBL" id="JADFTS010000007">
    <property type="protein sequence ID" value="KAF9595655.1"/>
    <property type="molecule type" value="Genomic_DNA"/>
</dbReference>
<proteinExistence type="predicted"/>
<reference evidence="2 3" key="1">
    <citation type="submission" date="2020-10" db="EMBL/GenBank/DDBJ databases">
        <title>The Coptis chinensis genome and diversification of protoberbering-type alkaloids.</title>
        <authorList>
            <person name="Wang B."/>
            <person name="Shu S."/>
            <person name="Song C."/>
            <person name="Liu Y."/>
        </authorList>
    </citation>
    <scope>NUCLEOTIDE SEQUENCE [LARGE SCALE GENOMIC DNA]</scope>
    <source>
        <strain evidence="2">HL-2020</strain>
        <tissue evidence="2">Leaf</tissue>
    </source>
</reference>
<organism evidence="2 3">
    <name type="scientific">Coptis chinensis</name>
    <dbReference type="NCBI Taxonomy" id="261450"/>
    <lineage>
        <taxon>Eukaryota</taxon>
        <taxon>Viridiplantae</taxon>
        <taxon>Streptophyta</taxon>
        <taxon>Embryophyta</taxon>
        <taxon>Tracheophyta</taxon>
        <taxon>Spermatophyta</taxon>
        <taxon>Magnoliopsida</taxon>
        <taxon>Ranunculales</taxon>
        <taxon>Ranunculaceae</taxon>
        <taxon>Coptidoideae</taxon>
        <taxon>Coptis</taxon>
    </lineage>
</organism>
<evidence type="ECO:0000259" key="1">
    <source>
        <dbReference type="SMART" id="SM00256"/>
    </source>
</evidence>
<protein>
    <recommendedName>
        <fullName evidence="1">F-box domain-containing protein</fullName>
    </recommendedName>
</protein>
<dbReference type="OrthoDB" id="1935533at2759"/>
<dbReference type="SMART" id="SM00256">
    <property type="entry name" value="FBOX"/>
    <property type="match status" value="1"/>
</dbReference>
<accession>A0A835H8J4</accession>